<proteinExistence type="predicted"/>
<reference evidence="1" key="1">
    <citation type="submission" date="2023-05" db="EMBL/GenBank/DDBJ databases">
        <title>Nepenthes gracilis genome sequencing.</title>
        <authorList>
            <person name="Fukushima K."/>
        </authorList>
    </citation>
    <scope>NUCLEOTIDE SEQUENCE</scope>
    <source>
        <strain evidence="1">SING2019-196</strain>
    </source>
</reference>
<organism evidence="1 2">
    <name type="scientific">Nepenthes gracilis</name>
    <name type="common">Slender pitcher plant</name>
    <dbReference type="NCBI Taxonomy" id="150966"/>
    <lineage>
        <taxon>Eukaryota</taxon>
        <taxon>Viridiplantae</taxon>
        <taxon>Streptophyta</taxon>
        <taxon>Embryophyta</taxon>
        <taxon>Tracheophyta</taxon>
        <taxon>Spermatophyta</taxon>
        <taxon>Magnoliopsida</taxon>
        <taxon>eudicotyledons</taxon>
        <taxon>Gunneridae</taxon>
        <taxon>Pentapetalae</taxon>
        <taxon>Caryophyllales</taxon>
        <taxon>Nepenthaceae</taxon>
        <taxon>Nepenthes</taxon>
    </lineage>
</organism>
<name>A0AAD3XVT6_NEPGR</name>
<protein>
    <submittedName>
        <fullName evidence="1">Uncharacterized protein</fullName>
    </submittedName>
</protein>
<evidence type="ECO:0000313" key="2">
    <source>
        <dbReference type="Proteomes" id="UP001279734"/>
    </source>
</evidence>
<dbReference type="EMBL" id="BSYO01000020">
    <property type="protein sequence ID" value="GMH19228.1"/>
    <property type="molecule type" value="Genomic_DNA"/>
</dbReference>
<comment type="caution">
    <text evidence="1">The sequence shown here is derived from an EMBL/GenBank/DDBJ whole genome shotgun (WGS) entry which is preliminary data.</text>
</comment>
<dbReference type="Proteomes" id="UP001279734">
    <property type="component" value="Unassembled WGS sequence"/>
</dbReference>
<accession>A0AAD3XVT6</accession>
<keyword evidence="2" id="KW-1185">Reference proteome</keyword>
<sequence length="480" mass="50606">MIYHDASFLKNLKPLPLTERPASLNQFAENVKIGLLDVLGPALPSEGTEATSSDVPASMCLSPCLAPKSCATKPGIDSNLLPSVLQTTSWADVVQSAEQDASLTSLNSGVVLGGFLDQSDIGGHVGTEKALLEKLGSAVGHPLDQSVEYPTDAASFELLANNQGGFMPPNDYAAETHQLSVPGHVAGPLDLKLHDMESPTLPPPQASEISLLALACPKIEGQQCCNVEEANYSLTVSFAEKLPVGLDPVVSRLPSICSVPVPISDEDRIAALSSLIYLVVGDDSQAGGFAPSFHTASVISEAAKNMMEPAFPGCAMVATDVVSSGLLIEAMSEEDHVARYGHHDMAPDLVADLDLTPDSITCLSSKYSLDASSNVGHDTISPEDSLANVREGQDLDAPKALRTSAGWVCLYEAGQKLWSVLLSFLNFEADCFLDCEGKLLFGKLLEADFCPALLKADAAGLCPAVAGEQLSLRVEMLERM</sequence>
<dbReference type="AlphaFoldDB" id="A0AAD3XVT6"/>
<evidence type="ECO:0000313" key="1">
    <source>
        <dbReference type="EMBL" id="GMH19228.1"/>
    </source>
</evidence>
<gene>
    <name evidence="1" type="ORF">Nepgr_021069</name>
</gene>